<comment type="caution">
    <text evidence="2">The sequence shown here is derived from an EMBL/GenBank/DDBJ whole genome shotgun (WGS) entry which is preliminary data.</text>
</comment>
<gene>
    <name evidence="2" type="ORF">FXF68_13225</name>
</gene>
<dbReference type="AlphaFoldDB" id="A0A5D3FUL2"/>
<accession>A0A5D3FUL2</accession>
<name>A0A5D3FUL2_9ACTN</name>
<protein>
    <submittedName>
        <fullName evidence="2">Uncharacterized protein</fullName>
    </submittedName>
</protein>
<evidence type="ECO:0000313" key="2">
    <source>
        <dbReference type="EMBL" id="TYK51566.1"/>
    </source>
</evidence>
<feature type="transmembrane region" description="Helical" evidence="1">
    <location>
        <begin position="6"/>
        <end position="25"/>
    </location>
</feature>
<organism evidence="2 3">
    <name type="scientific">Actinomadura decatromicini</name>
    <dbReference type="NCBI Taxonomy" id="2604572"/>
    <lineage>
        <taxon>Bacteria</taxon>
        <taxon>Bacillati</taxon>
        <taxon>Actinomycetota</taxon>
        <taxon>Actinomycetes</taxon>
        <taxon>Streptosporangiales</taxon>
        <taxon>Thermomonosporaceae</taxon>
        <taxon>Actinomadura</taxon>
    </lineage>
</organism>
<evidence type="ECO:0000256" key="1">
    <source>
        <dbReference type="SAM" id="Phobius"/>
    </source>
</evidence>
<keyword evidence="1" id="KW-1133">Transmembrane helix</keyword>
<keyword evidence="3" id="KW-1185">Reference proteome</keyword>
<dbReference type="Proteomes" id="UP000323505">
    <property type="component" value="Unassembled WGS sequence"/>
</dbReference>
<reference evidence="2 3" key="1">
    <citation type="submission" date="2019-08" db="EMBL/GenBank/DDBJ databases">
        <title>Actinomadura sp. nov. CYP1-5 isolated from mountain soil.</title>
        <authorList>
            <person name="Songsumanus A."/>
            <person name="Kuncharoen N."/>
            <person name="Kudo T."/>
            <person name="Yuki M."/>
            <person name="Igarashi Y."/>
            <person name="Tanasupawat S."/>
        </authorList>
    </citation>
    <scope>NUCLEOTIDE SEQUENCE [LARGE SCALE GENOMIC DNA]</scope>
    <source>
        <strain evidence="2 3">CYP1-5</strain>
    </source>
</reference>
<evidence type="ECO:0000313" key="3">
    <source>
        <dbReference type="Proteomes" id="UP000323505"/>
    </source>
</evidence>
<keyword evidence="1" id="KW-0812">Transmembrane</keyword>
<keyword evidence="1" id="KW-0472">Membrane</keyword>
<sequence length="245" mass="26352">MAAVILNVLIGMVTSVISGGSIWLWQQGRNNRLLHRKAAFFGLGRGVECLIVMNDKYSKPGTTAQHDVHAMIDIATLAAELDSPISVTKGADFRGHNGDSTEFCIGGPARGSNPRTGGHLAAHLPGVKLRPYSSDEDSLAFMVGERRFLCDRRNREHVLIAKFTPRGSTRPVIVLCGQTSVGNRAGIAFLKREYRTLAKTLASTSRFCIMVRVDSIATFGHEATSLAADVTTEAFEPAERAAAAG</sequence>
<dbReference type="EMBL" id="VSRQ01000002">
    <property type="protein sequence ID" value="TYK51566.1"/>
    <property type="molecule type" value="Genomic_DNA"/>
</dbReference>
<proteinExistence type="predicted"/>